<proteinExistence type="inferred from homology"/>
<reference evidence="10 11" key="1">
    <citation type="submission" date="2016-10" db="EMBL/GenBank/DDBJ databases">
        <authorList>
            <person name="de Groot N.N."/>
        </authorList>
    </citation>
    <scope>NUCLEOTIDE SEQUENCE [LARGE SCALE GENOMIC DNA]</scope>
    <source>
        <strain evidence="10 11">CGMCC 4.2026</strain>
    </source>
</reference>
<keyword evidence="11" id="KW-1185">Reference proteome</keyword>
<dbReference type="SUPFAM" id="SSF53383">
    <property type="entry name" value="PLP-dependent transferases"/>
    <property type="match status" value="1"/>
</dbReference>
<dbReference type="InterPro" id="IPR054542">
    <property type="entry name" value="Cys_met_metab_PP"/>
</dbReference>
<dbReference type="InterPro" id="IPR015422">
    <property type="entry name" value="PyrdxlP-dep_Trfase_small"/>
</dbReference>
<evidence type="ECO:0000256" key="8">
    <source>
        <dbReference type="PIRSR" id="PIRSR001434-2"/>
    </source>
</evidence>
<comment type="catalytic activity">
    <reaction evidence="4">
        <text>O-succinyl-L-homoserine + L-cysteine = L,L-cystathionine + succinate + H(+)</text>
        <dbReference type="Rhea" id="RHEA:20397"/>
        <dbReference type="ChEBI" id="CHEBI:15378"/>
        <dbReference type="ChEBI" id="CHEBI:30031"/>
        <dbReference type="ChEBI" id="CHEBI:35235"/>
        <dbReference type="ChEBI" id="CHEBI:57661"/>
        <dbReference type="ChEBI" id="CHEBI:58161"/>
        <dbReference type="EC" id="2.5.1.48"/>
    </reaction>
</comment>
<dbReference type="InterPro" id="IPR015421">
    <property type="entry name" value="PyrdxlP-dep_Trfase_major"/>
</dbReference>
<evidence type="ECO:0000256" key="2">
    <source>
        <dbReference type="ARBA" id="ARBA00009077"/>
    </source>
</evidence>
<dbReference type="PROSITE" id="PS00868">
    <property type="entry name" value="CYS_MET_METAB_PP"/>
    <property type="match status" value="1"/>
</dbReference>
<dbReference type="RefSeq" id="WP_075018168.1">
    <property type="nucleotide sequence ID" value="NZ_FODD01000053.1"/>
</dbReference>
<evidence type="ECO:0000256" key="1">
    <source>
        <dbReference type="ARBA" id="ARBA00001933"/>
    </source>
</evidence>
<dbReference type="InterPro" id="IPR000277">
    <property type="entry name" value="Cys/Met-Metab_PyrdxlP-dep_enz"/>
</dbReference>
<dbReference type="GO" id="GO:0019343">
    <property type="term" value="P:cysteine biosynthetic process via cystathionine"/>
    <property type="evidence" value="ECO:0007669"/>
    <property type="project" value="TreeGrafter"/>
</dbReference>
<evidence type="ECO:0000313" key="11">
    <source>
        <dbReference type="Proteomes" id="UP000181951"/>
    </source>
</evidence>
<dbReference type="PANTHER" id="PTHR11808:SF15">
    <property type="entry name" value="CYSTATHIONINE GAMMA-LYASE"/>
    <property type="match status" value="1"/>
</dbReference>
<comment type="cofactor">
    <cofactor evidence="1 9">
        <name>pyridoxal 5'-phosphate</name>
        <dbReference type="ChEBI" id="CHEBI:597326"/>
    </cofactor>
</comment>
<evidence type="ECO:0000256" key="4">
    <source>
        <dbReference type="ARBA" id="ARBA00051441"/>
    </source>
</evidence>
<evidence type="ECO:0000256" key="9">
    <source>
        <dbReference type="RuleBase" id="RU362118"/>
    </source>
</evidence>
<dbReference type="OrthoDB" id="9780685at2"/>
<dbReference type="Proteomes" id="UP000181951">
    <property type="component" value="Unassembled WGS sequence"/>
</dbReference>
<dbReference type="AlphaFoldDB" id="A0A1H8TG88"/>
<evidence type="ECO:0000256" key="6">
    <source>
        <dbReference type="ARBA" id="ARBA00068008"/>
    </source>
</evidence>
<keyword evidence="10" id="KW-0456">Lyase</keyword>
<sequence length="380" mass="40132">MSEEHFETLAIHAGQPADATTGAVVTPIYQVSTYKQDGVGGLRGGYEYSRSANPTRTALEENLAALEGGRRGLAFASGLAAEDCLLRTLLAPGDHVVIPNDAYGGTFRLFAKVVERWGVEWSVADTSDVQAVRDALRPQTKLIWVETPSNPLLGITDIAALAGVARQAGVRLVVDNTFASPYLQQPLALGADVVVHSLTKYMGGHSDVVGGALVSADAELGEQLAYHQNAMGAVAGPFDAWLVMRGVKTLAVRMDRHCENAGRIAEMLTRHAAVTQVYYPGLDTHPGHEVAAKQMKAFGGMVSFRVAGGEEAAVRVCDRARLFTLGESLGGVESLIEHPGRMTHASVAGSALEVPADLVRLSVGIEAVDDLLADLTQALG</sequence>
<dbReference type="InterPro" id="IPR015424">
    <property type="entry name" value="PyrdxlP-dep_Trfase"/>
</dbReference>
<dbReference type="GO" id="GO:0030170">
    <property type="term" value="F:pyridoxal phosphate binding"/>
    <property type="evidence" value="ECO:0007669"/>
    <property type="project" value="InterPro"/>
</dbReference>
<dbReference type="FunFam" id="3.40.640.10:FF:000009">
    <property type="entry name" value="Cystathionine gamma-synthase homolog"/>
    <property type="match status" value="1"/>
</dbReference>
<gene>
    <name evidence="10" type="ORF">SAMN05216267_105312</name>
</gene>
<dbReference type="EMBL" id="FODD01000053">
    <property type="protein sequence ID" value="SEO90139.1"/>
    <property type="molecule type" value="Genomic_DNA"/>
</dbReference>
<name>A0A1H8TG88_9ACTN</name>
<dbReference type="EC" id="2.5.1.48" evidence="5"/>
<dbReference type="STRING" id="310780.SAMN05216267_105312"/>
<evidence type="ECO:0000256" key="7">
    <source>
        <dbReference type="ARBA" id="ARBA00083849"/>
    </source>
</evidence>
<organism evidence="10 11">
    <name type="scientific">Actinacidiphila rubida</name>
    <dbReference type="NCBI Taxonomy" id="310780"/>
    <lineage>
        <taxon>Bacteria</taxon>
        <taxon>Bacillati</taxon>
        <taxon>Actinomycetota</taxon>
        <taxon>Actinomycetes</taxon>
        <taxon>Kitasatosporales</taxon>
        <taxon>Streptomycetaceae</taxon>
        <taxon>Actinacidiphila</taxon>
    </lineage>
</organism>
<dbReference type="GO" id="GO:0003962">
    <property type="term" value="F:cystathionine gamma-synthase activity"/>
    <property type="evidence" value="ECO:0007669"/>
    <property type="project" value="UniProtKB-EC"/>
</dbReference>
<dbReference type="PANTHER" id="PTHR11808">
    <property type="entry name" value="TRANS-SULFURATION ENZYME FAMILY MEMBER"/>
    <property type="match status" value="1"/>
</dbReference>
<evidence type="ECO:0000313" key="10">
    <source>
        <dbReference type="EMBL" id="SEO90139.1"/>
    </source>
</evidence>
<dbReference type="Pfam" id="PF01053">
    <property type="entry name" value="Cys_Met_Meta_PP"/>
    <property type="match status" value="1"/>
</dbReference>
<dbReference type="PIRSF" id="PIRSF001434">
    <property type="entry name" value="CGS"/>
    <property type="match status" value="1"/>
</dbReference>
<evidence type="ECO:0000256" key="3">
    <source>
        <dbReference type="ARBA" id="ARBA00022898"/>
    </source>
</evidence>
<dbReference type="FunFam" id="3.90.1150.10:FF:000008">
    <property type="entry name" value="Cystathionine gamma-synthase"/>
    <property type="match status" value="1"/>
</dbReference>
<evidence type="ECO:0000256" key="5">
    <source>
        <dbReference type="ARBA" id="ARBA00066530"/>
    </source>
</evidence>
<keyword evidence="3 8" id="KW-0663">Pyridoxal phosphate</keyword>
<feature type="modified residue" description="N6-(pyridoxal phosphate)lysine" evidence="8">
    <location>
        <position position="200"/>
    </location>
</feature>
<dbReference type="Gene3D" id="3.40.640.10">
    <property type="entry name" value="Type I PLP-dependent aspartate aminotransferase-like (Major domain)"/>
    <property type="match status" value="1"/>
</dbReference>
<dbReference type="NCBIfam" id="NF005871">
    <property type="entry name" value="PRK07811.1"/>
    <property type="match status" value="1"/>
</dbReference>
<dbReference type="GO" id="GO:0004123">
    <property type="term" value="F:cystathionine gamma-lyase activity"/>
    <property type="evidence" value="ECO:0007669"/>
    <property type="project" value="TreeGrafter"/>
</dbReference>
<dbReference type="CDD" id="cd00614">
    <property type="entry name" value="CGS_like"/>
    <property type="match status" value="1"/>
</dbReference>
<comment type="similarity">
    <text evidence="2 9">Belongs to the trans-sulfuration enzymes family.</text>
</comment>
<dbReference type="Gene3D" id="3.90.1150.10">
    <property type="entry name" value="Aspartate Aminotransferase, domain 1"/>
    <property type="match status" value="1"/>
</dbReference>
<protein>
    <recommendedName>
        <fullName evidence="6">Cystathionine gamma-synthase</fullName>
        <ecNumber evidence="5">2.5.1.48</ecNumber>
    </recommendedName>
    <alternativeName>
        <fullName evidence="7">O-succinylhomoserine (thiol)-lyase</fullName>
    </alternativeName>
</protein>
<dbReference type="GO" id="GO:0005737">
    <property type="term" value="C:cytoplasm"/>
    <property type="evidence" value="ECO:0007669"/>
    <property type="project" value="TreeGrafter"/>
</dbReference>
<dbReference type="GO" id="GO:0019346">
    <property type="term" value="P:transsulfuration"/>
    <property type="evidence" value="ECO:0007669"/>
    <property type="project" value="InterPro"/>
</dbReference>
<accession>A0A1H8TG88</accession>